<evidence type="ECO:0000259" key="12">
    <source>
        <dbReference type="PROSITE" id="PS51012"/>
    </source>
</evidence>
<dbReference type="PRINTS" id="PR00164">
    <property type="entry name" value="ABC2TRNSPORT"/>
</dbReference>
<evidence type="ECO:0000256" key="3">
    <source>
        <dbReference type="ARBA" id="ARBA00022448"/>
    </source>
</evidence>
<dbReference type="GO" id="GO:0015774">
    <property type="term" value="P:polysaccharide transport"/>
    <property type="evidence" value="ECO:0007669"/>
    <property type="project" value="UniProtKB-KW"/>
</dbReference>
<evidence type="ECO:0000256" key="11">
    <source>
        <dbReference type="RuleBase" id="RU361157"/>
    </source>
</evidence>
<dbReference type="EMBL" id="REFR01000009">
    <property type="protein sequence ID" value="RMB12463.1"/>
    <property type="molecule type" value="Genomic_DNA"/>
</dbReference>
<dbReference type="InParanoid" id="A0A3M0D860"/>
<keyword evidence="3 11" id="KW-0813">Transport</keyword>
<evidence type="ECO:0000256" key="2">
    <source>
        <dbReference type="ARBA" id="ARBA00007783"/>
    </source>
</evidence>
<keyword evidence="8 11" id="KW-1133">Transmembrane helix</keyword>
<evidence type="ECO:0000256" key="4">
    <source>
        <dbReference type="ARBA" id="ARBA00022475"/>
    </source>
</evidence>
<dbReference type="Proteomes" id="UP000271227">
    <property type="component" value="Unassembled WGS sequence"/>
</dbReference>
<comment type="subcellular location">
    <subcellularLocation>
        <location evidence="11">Cell inner membrane</location>
        <topology evidence="11">Multi-pass membrane protein</topology>
    </subcellularLocation>
    <subcellularLocation>
        <location evidence="1">Cell membrane</location>
        <topology evidence="1">Multi-pass membrane protein</topology>
    </subcellularLocation>
</comment>
<feature type="transmembrane region" description="Helical" evidence="11">
    <location>
        <begin position="79"/>
        <end position="103"/>
    </location>
</feature>
<dbReference type="InterPro" id="IPR047817">
    <property type="entry name" value="ABC2_TM_bact-type"/>
</dbReference>
<feature type="transmembrane region" description="Helical" evidence="11">
    <location>
        <begin position="158"/>
        <end position="183"/>
    </location>
</feature>
<dbReference type="GO" id="GO:0140359">
    <property type="term" value="F:ABC-type transporter activity"/>
    <property type="evidence" value="ECO:0007669"/>
    <property type="project" value="InterPro"/>
</dbReference>
<evidence type="ECO:0000256" key="6">
    <source>
        <dbReference type="ARBA" id="ARBA00022692"/>
    </source>
</evidence>
<dbReference type="Pfam" id="PF01061">
    <property type="entry name" value="ABC2_membrane"/>
    <property type="match status" value="1"/>
</dbReference>
<feature type="transmembrane region" description="Helical" evidence="11">
    <location>
        <begin position="195"/>
        <end position="219"/>
    </location>
</feature>
<evidence type="ECO:0000313" key="14">
    <source>
        <dbReference type="Proteomes" id="UP000271227"/>
    </source>
</evidence>
<evidence type="ECO:0000256" key="1">
    <source>
        <dbReference type="ARBA" id="ARBA00004651"/>
    </source>
</evidence>
<comment type="caution">
    <text evidence="13">The sequence shown here is derived from an EMBL/GenBank/DDBJ whole genome shotgun (WGS) entry which is preliminary data.</text>
</comment>
<feature type="transmembrane region" description="Helical" evidence="11">
    <location>
        <begin position="284"/>
        <end position="302"/>
    </location>
</feature>
<dbReference type="AlphaFoldDB" id="A0A3M0D860"/>
<dbReference type="InterPro" id="IPR013525">
    <property type="entry name" value="ABC2_TM"/>
</dbReference>
<organism evidence="13 14">
    <name type="scientific">Eilatimonas milleporae</name>
    <dbReference type="NCBI Taxonomy" id="911205"/>
    <lineage>
        <taxon>Bacteria</taxon>
        <taxon>Pseudomonadati</taxon>
        <taxon>Pseudomonadota</taxon>
        <taxon>Alphaproteobacteria</taxon>
        <taxon>Kordiimonadales</taxon>
        <taxon>Kordiimonadaceae</taxon>
        <taxon>Eilatimonas</taxon>
    </lineage>
</organism>
<keyword evidence="4 11" id="KW-1003">Cell membrane</keyword>
<keyword evidence="14" id="KW-1185">Reference proteome</keyword>
<feature type="domain" description="ABC transmembrane type-2" evidence="12">
    <location>
        <begin position="81"/>
        <end position="303"/>
    </location>
</feature>
<proteinExistence type="inferred from homology"/>
<dbReference type="PANTHER" id="PTHR30413:SF10">
    <property type="entry name" value="CAPSULE POLYSACCHARIDE EXPORT INNER-MEMBRANE PROTEIN CTRC"/>
    <property type="match status" value="1"/>
</dbReference>
<keyword evidence="5" id="KW-0762">Sugar transport</keyword>
<dbReference type="PANTHER" id="PTHR30413">
    <property type="entry name" value="INNER MEMBRANE TRANSPORT PERMEASE"/>
    <property type="match status" value="1"/>
</dbReference>
<comment type="similarity">
    <text evidence="2 11">Belongs to the ABC-2 integral membrane protein family.</text>
</comment>
<evidence type="ECO:0000313" key="13">
    <source>
        <dbReference type="EMBL" id="RMB12463.1"/>
    </source>
</evidence>
<evidence type="ECO:0000256" key="10">
    <source>
        <dbReference type="ARBA" id="ARBA00023136"/>
    </source>
</evidence>
<sequence>MPACTAARSLEIHGLPGRAGGLLDRIMAATDNDMSSVPYGGARGRNLRRVKLARSSLDIQRDVLFAIFLRELKSRFSGYVLGNVWLILEPLMMMVLFITLFGLRGRGEFGFVEPPVFILAAFLPFKMLWGSTMKQNMTSRGAALSVLNFRQARLFDIFLARTLVEGGVAVIVGIVLMIGLAWLGVNPLPRDPLSMLGYAAILWVFAASAGILFCVVSSFSREIEKLINLINLPLLFLSAVFFPMTAVPEPARTWMAYNPLVHPLELIREAWFPLYQSPVASLSYFAWWTVGAMTLALASYRLQWRRMLAS</sequence>
<name>A0A3M0D860_9PROT</name>
<evidence type="ECO:0000256" key="5">
    <source>
        <dbReference type="ARBA" id="ARBA00022597"/>
    </source>
</evidence>
<dbReference type="PROSITE" id="PS51012">
    <property type="entry name" value="ABC_TM2"/>
    <property type="match status" value="1"/>
</dbReference>
<evidence type="ECO:0000256" key="9">
    <source>
        <dbReference type="ARBA" id="ARBA00023047"/>
    </source>
</evidence>
<dbReference type="GO" id="GO:0015920">
    <property type="term" value="P:lipopolysaccharide transport"/>
    <property type="evidence" value="ECO:0007669"/>
    <property type="project" value="TreeGrafter"/>
</dbReference>
<keyword evidence="10 11" id="KW-0472">Membrane</keyword>
<accession>A0A3M0D860</accession>
<dbReference type="InterPro" id="IPR000412">
    <property type="entry name" value="ABC_2_transport"/>
</dbReference>
<keyword evidence="9" id="KW-0625">Polysaccharide transport</keyword>
<keyword evidence="6 11" id="KW-0812">Transmembrane</keyword>
<feature type="transmembrane region" description="Helical" evidence="11">
    <location>
        <begin position="226"/>
        <end position="247"/>
    </location>
</feature>
<feature type="transmembrane region" description="Helical" evidence="11">
    <location>
        <begin position="109"/>
        <end position="129"/>
    </location>
</feature>
<evidence type="ECO:0000256" key="8">
    <source>
        <dbReference type="ARBA" id="ARBA00022989"/>
    </source>
</evidence>
<protein>
    <recommendedName>
        <fullName evidence="11">Transport permease protein</fullName>
    </recommendedName>
</protein>
<dbReference type="GO" id="GO:0043190">
    <property type="term" value="C:ATP-binding cassette (ABC) transporter complex"/>
    <property type="evidence" value="ECO:0007669"/>
    <property type="project" value="InterPro"/>
</dbReference>
<keyword evidence="7" id="KW-0972">Capsule biogenesis/degradation</keyword>
<evidence type="ECO:0000256" key="7">
    <source>
        <dbReference type="ARBA" id="ARBA00022903"/>
    </source>
</evidence>
<reference evidence="13 14" key="1">
    <citation type="submission" date="2018-10" db="EMBL/GenBank/DDBJ databases">
        <title>Genomic Encyclopedia of Archaeal and Bacterial Type Strains, Phase II (KMG-II): from individual species to whole genera.</title>
        <authorList>
            <person name="Goeker M."/>
        </authorList>
    </citation>
    <scope>NUCLEOTIDE SEQUENCE [LARGE SCALE GENOMIC DNA]</scope>
    <source>
        <strain evidence="13 14">DSM 25217</strain>
    </source>
</reference>
<gene>
    <name evidence="13" type="ORF">BXY39_0959</name>
</gene>